<dbReference type="GO" id="GO:0005930">
    <property type="term" value="C:axoneme"/>
    <property type="evidence" value="ECO:0007669"/>
    <property type="project" value="TreeGrafter"/>
</dbReference>
<accession>H3AHD1</accession>
<dbReference type="GeneTree" id="ENSGT00940000163228"/>
<dbReference type="EMBL" id="AFYH01190261">
    <property type="status" value="NOT_ANNOTATED_CDS"/>
    <property type="molecule type" value="Genomic_DNA"/>
</dbReference>
<feature type="region of interest" description="Disordered" evidence="1">
    <location>
        <begin position="159"/>
        <end position="215"/>
    </location>
</feature>
<feature type="compositionally biased region" description="Basic residues" evidence="1">
    <location>
        <begin position="187"/>
        <end position="197"/>
    </location>
</feature>
<evidence type="ECO:0000313" key="3">
    <source>
        <dbReference type="Proteomes" id="UP000008672"/>
    </source>
</evidence>
<dbReference type="Ensembl" id="ENSLACT00000009121.1">
    <property type="protein sequence ID" value="ENSLACP00000009052.1"/>
    <property type="gene ID" value="ENSLACG00000007993.1"/>
</dbReference>
<dbReference type="EMBL" id="AFYH01190260">
    <property type="status" value="NOT_ANNOTATED_CDS"/>
    <property type="molecule type" value="Genomic_DNA"/>
</dbReference>
<evidence type="ECO:0000256" key="1">
    <source>
        <dbReference type="SAM" id="MobiDB-lite"/>
    </source>
</evidence>
<dbReference type="eggNOG" id="ENOG502QQ4F">
    <property type="taxonomic scope" value="Eukaryota"/>
</dbReference>
<feature type="region of interest" description="Disordered" evidence="1">
    <location>
        <begin position="50"/>
        <end position="124"/>
    </location>
</feature>
<dbReference type="GO" id="GO:0003341">
    <property type="term" value="P:cilium movement"/>
    <property type="evidence" value="ECO:0007669"/>
    <property type="project" value="TreeGrafter"/>
</dbReference>
<evidence type="ECO:0008006" key="4">
    <source>
        <dbReference type="Google" id="ProtNLM"/>
    </source>
</evidence>
<reference evidence="2" key="2">
    <citation type="submission" date="2025-08" db="UniProtKB">
        <authorList>
            <consortium name="Ensembl"/>
        </authorList>
    </citation>
    <scope>IDENTIFICATION</scope>
</reference>
<reference evidence="2" key="3">
    <citation type="submission" date="2025-09" db="UniProtKB">
        <authorList>
            <consortium name="Ensembl"/>
        </authorList>
    </citation>
    <scope>IDENTIFICATION</scope>
</reference>
<dbReference type="PANTHER" id="PTHR23053">
    <property type="entry name" value="DLEC1 DELETED IN LUNG AND ESOPHAGEAL CANCER 1"/>
    <property type="match status" value="1"/>
</dbReference>
<dbReference type="HOGENOM" id="CLU_033211_0_0_1"/>
<dbReference type="InParanoid" id="H3AHD1"/>
<proteinExistence type="predicted"/>
<dbReference type="GO" id="GO:1904158">
    <property type="term" value="P:axonemal central apparatus assembly"/>
    <property type="evidence" value="ECO:0007669"/>
    <property type="project" value="TreeGrafter"/>
</dbReference>
<organism evidence="2 3">
    <name type="scientific">Latimeria chalumnae</name>
    <name type="common">Coelacanth</name>
    <dbReference type="NCBI Taxonomy" id="7897"/>
    <lineage>
        <taxon>Eukaryota</taxon>
        <taxon>Metazoa</taxon>
        <taxon>Chordata</taxon>
        <taxon>Craniata</taxon>
        <taxon>Vertebrata</taxon>
        <taxon>Euteleostomi</taxon>
        <taxon>Coelacanthiformes</taxon>
        <taxon>Coelacanthidae</taxon>
        <taxon>Latimeria</taxon>
    </lineage>
</organism>
<dbReference type="InterPro" id="IPR033305">
    <property type="entry name" value="Hydin-like"/>
</dbReference>
<dbReference type="Gene3D" id="2.60.40.10">
    <property type="entry name" value="Immunoglobulins"/>
    <property type="match status" value="1"/>
</dbReference>
<dbReference type="AlphaFoldDB" id="H3AHD1"/>
<feature type="compositionally biased region" description="Basic and acidic residues" evidence="1">
    <location>
        <begin position="72"/>
        <end position="121"/>
    </location>
</feature>
<dbReference type="OMA" id="PAIFNIC"/>
<dbReference type="PANTHER" id="PTHR23053:SF0">
    <property type="entry name" value="HYDROCEPHALUS-INDUCING PROTEIN HOMOLOG"/>
    <property type="match status" value="1"/>
</dbReference>
<protein>
    <recommendedName>
        <fullName evidence="4">HYDIN protein</fullName>
    </recommendedName>
</protein>
<dbReference type="Proteomes" id="UP000008672">
    <property type="component" value="Unassembled WGS sequence"/>
</dbReference>
<dbReference type="STRING" id="7897.ENSLACP00000009052"/>
<name>H3AHD1_LATCH</name>
<keyword evidence="3" id="KW-1185">Reference proteome</keyword>
<evidence type="ECO:0000313" key="2">
    <source>
        <dbReference type="Ensembl" id="ENSLACP00000009052.1"/>
    </source>
</evidence>
<dbReference type="InterPro" id="IPR013783">
    <property type="entry name" value="Ig-like_fold"/>
</dbReference>
<feature type="compositionally biased region" description="Basic and acidic residues" evidence="1">
    <location>
        <begin position="176"/>
        <end position="186"/>
    </location>
</feature>
<sequence length="450" mass="52311">ELEKEPVNEEEKQLYNRFKNYENSQKEILQIIEHWDRVQGLLLQSAVSDEYPQEAEDQVPERLPTSGKKSRKDREKERQEKLEKERAEKERLEKAEKERLEKLKAEEMKKGLEKEDQEIKSEVGFPHVELHVDGAKDLNVQKILDSGKLPLLDDVSVHKKKKEEQATPTKSRLKKDKPETGRESQKEKRRTGGTRKGHQGDSRLSPPAGALTPLSDADHLSLIGEQCLDRMPKKRLTSFRWLVPPNGEVVLRLHFESPDVGMFDQTLNFEILGTQRRYQLYCRGVCTFPTIVREPRTVFHHRKKDRKGDEVVHKKYIMSLGVFDFGPLLCGKTREKYKGGKYPENMEHLTICNPSPMDAEVIFCFQHDIKASTFLLDPPSMTLKPHEKMLSKVLKIWAYPTTPGIFEDSLVCCIRENPEPVLFRVACHGVRPELELDRKQLHFDRLLLHR</sequence>
<reference evidence="3" key="1">
    <citation type="submission" date="2011-08" db="EMBL/GenBank/DDBJ databases">
        <title>The draft genome of Latimeria chalumnae.</title>
        <authorList>
            <person name="Di Palma F."/>
            <person name="Alfoldi J."/>
            <person name="Johnson J."/>
            <person name="Berlin A."/>
            <person name="Gnerre S."/>
            <person name="Jaffe D."/>
            <person name="MacCallum I."/>
            <person name="Young S."/>
            <person name="Walker B.J."/>
            <person name="Lander E."/>
            <person name="Lindblad-Toh K."/>
        </authorList>
    </citation>
    <scope>NUCLEOTIDE SEQUENCE [LARGE SCALE GENOMIC DNA]</scope>
    <source>
        <strain evidence="3">Wild caught</strain>
    </source>
</reference>